<proteinExistence type="predicted"/>
<evidence type="ECO:0000313" key="2">
    <source>
        <dbReference type="Proteomes" id="UP000198521"/>
    </source>
</evidence>
<keyword evidence="2" id="KW-1185">Reference proteome</keyword>
<accession>A0A1H7KK94</accession>
<organism evidence="1 2">
    <name type="scientific">Aquimarina amphilecti</name>
    <dbReference type="NCBI Taxonomy" id="1038014"/>
    <lineage>
        <taxon>Bacteria</taxon>
        <taxon>Pseudomonadati</taxon>
        <taxon>Bacteroidota</taxon>
        <taxon>Flavobacteriia</taxon>
        <taxon>Flavobacteriales</taxon>
        <taxon>Flavobacteriaceae</taxon>
        <taxon>Aquimarina</taxon>
    </lineage>
</organism>
<sequence length="46" mass="5260">MSDKSNNEGSKSLIEGNGRFFYAVVYTIRNGDYIVKTNTLKKKCRI</sequence>
<reference evidence="1 2" key="1">
    <citation type="submission" date="2016-10" db="EMBL/GenBank/DDBJ databases">
        <authorList>
            <person name="de Groot N.N."/>
        </authorList>
    </citation>
    <scope>NUCLEOTIDE SEQUENCE [LARGE SCALE GENOMIC DNA]</scope>
    <source>
        <strain evidence="1 2">DSM 25232</strain>
    </source>
</reference>
<dbReference type="Proteomes" id="UP000198521">
    <property type="component" value="Unassembled WGS sequence"/>
</dbReference>
<dbReference type="EMBL" id="FOAB01000002">
    <property type="protein sequence ID" value="SEK87192.1"/>
    <property type="molecule type" value="Genomic_DNA"/>
</dbReference>
<gene>
    <name evidence="1" type="ORF">SAMN04487910_1352</name>
</gene>
<evidence type="ECO:0000313" key="1">
    <source>
        <dbReference type="EMBL" id="SEK87192.1"/>
    </source>
</evidence>
<name>A0A1H7KK94_AQUAM</name>
<protein>
    <submittedName>
        <fullName evidence="1">Uncharacterized protein</fullName>
    </submittedName>
</protein>
<dbReference type="AlphaFoldDB" id="A0A1H7KK94"/>